<dbReference type="GO" id="GO:0016763">
    <property type="term" value="F:pentosyltransferase activity"/>
    <property type="evidence" value="ECO:0007669"/>
    <property type="project" value="InterPro"/>
</dbReference>
<protein>
    <submittedName>
        <fullName evidence="3">Putative membrane protein DUF2254</fullName>
    </submittedName>
</protein>
<feature type="region of interest" description="Disordered" evidence="2">
    <location>
        <begin position="223"/>
        <end position="255"/>
    </location>
</feature>
<comment type="caution">
    <text evidence="3">The sequence shown here is derived from an EMBL/GenBank/DDBJ whole genome shotgun (WGS) entry which is preliminary data.</text>
</comment>
<name>A0A4R3ZY29_9ACTN</name>
<dbReference type="GO" id="GO:0006213">
    <property type="term" value="P:pyrimidine nucleoside metabolic process"/>
    <property type="evidence" value="ECO:0007669"/>
    <property type="project" value="InterPro"/>
</dbReference>
<evidence type="ECO:0000313" key="3">
    <source>
        <dbReference type="EMBL" id="TCW25853.1"/>
    </source>
</evidence>
<dbReference type="Pfam" id="PF10011">
    <property type="entry name" value="DUF2254"/>
    <property type="match status" value="1"/>
</dbReference>
<dbReference type="RefSeq" id="WP_243699599.1">
    <property type="nucleotide sequence ID" value="NZ_CP143053.1"/>
</dbReference>
<dbReference type="GeneID" id="89532053"/>
<dbReference type="Proteomes" id="UP000295805">
    <property type="component" value="Unassembled WGS sequence"/>
</dbReference>
<keyword evidence="1" id="KW-0808">Transferase</keyword>
<evidence type="ECO:0000256" key="2">
    <source>
        <dbReference type="SAM" id="MobiDB-lite"/>
    </source>
</evidence>
<organism evidence="3 4">
    <name type="scientific">Dietzia cinnamea</name>
    <dbReference type="NCBI Taxonomy" id="321318"/>
    <lineage>
        <taxon>Bacteria</taxon>
        <taxon>Bacillati</taxon>
        <taxon>Actinomycetota</taxon>
        <taxon>Actinomycetes</taxon>
        <taxon>Mycobacteriales</taxon>
        <taxon>Dietziaceae</taxon>
        <taxon>Dietzia</taxon>
    </lineage>
</organism>
<reference evidence="3 4" key="1">
    <citation type="submission" date="2019-03" db="EMBL/GenBank/DDBJ databases">
        <title>Root nodule microbial communities of legume samples collected from USA, Mexico and Botswana.</title>
        <authorList>
            <person name="Hirsch A."/>
        </authorList>
    </citation>
    <scope>NUCLEOTIDE SEQUENCE [LARGE SCALE GENOMIC DNA]</scope>
    <source>
        <strain evidence="3 4">55</strain>
    </source>
</reference>
<feature type="compositionally biased region" description="Low complexity" evidence="2">
    <location>
        <begin position="225"/>
        <end position="243"/>
    </location>
</feature>
<evidence type="ECO:0000256" key="1">
    <source>
        <dbReference type="ARBA" id="ARBA00022679"/>
    </source>
</evidence>
<evidence type="ECO:0000313" key="4">
    <source>
        <dbReference type="Proteomes" id="UP000295805"/>
    </source>
</evidence>
<gene>
    <name evidence="3" type="ORF">EDD19_103201</name>
</gene>
<dbReference type="InterPro" id="IPR036566">
    <property type="entry name" value="PYNP-like_C_sf"/>
</dbReference>
<dbReference type="AlphaFoldDB" id="A0A4R3ZY29"/>
<accession>A0A4R3ZY29</accession>
<proteinExistence type="predicted"/>
<sequence>MGNLARAISVEGRSVVEAVACTPADLHEVDPREHPLPEDASAVPARRSGWVSQVDIGQMLRSVDPGTTIRMETRVGAYIHEGEPLFTVHPAQSRRTEHALAEVIDVAAARTMLQDVDFAIRQLVDIDLRALSPAINDPTTAVEILLRLGTLMRKVLTSPPAPLAIRDEQGRALLQPWNLHPDEFVEHAFDQIRHSCLDQPEVVATLLRVLRMLIAHVHEEGCSDRASTPAAGGSATGRGANAGPRPPFHAAPRGLHRPALPRHLTAAGEFRLGSAYS</sequence>
<dbReference type="EMBL" id="SMCX01000003">
    <property type="protein sequence ID" value="TCW25853.1"/>
    <property type="molecule type" value="Genomic_DNA"/>
</dbReference>
<dbReference type="SUPFAM" id="SSF54680">
    <property type="entry name" value="Pyrimidine nucleoside phosphorylase C-terminal domain"/>
    <property type="match status" value="1"/>
</dbReference>
<dbReference type="InterPro" id="IPR018723">
    <property type="entry name" value="DUF2254_membrane"/>
</dbReference>